<evidence type="ECO:0000313" key="4">
    <source>
        <dbReference type="Proteomes" id="UP001185012"/>
    </source>
</evidence>
<feature type="transmembrane region" description="Helical" evidence="1">
    <location>
        <begin position="46"/>
        <end position="73"/>
    </location>
</feature>
<dbReference type="InterPro" id="IPR045886">
    <property type="entry name" value="ThiF/MoeB/HesA"/>
</dbReference>
<feature type="domain" description="Rhodanese" evidence="2">
    <location>
        <begin position="302"/>
        <end position="390"/>
    </location>
</feature>
<dbReference type="Pfam" id="PF00899">
    <property type="entry name" value="ThiF"/>
    <property type="match status" value="1"/>
</dbReference>
<dbReference type="RefSeq" id="WP_309865304.1">
    <property type="nucleotide sequence ID" value="NZ_JAVDQG010000004.1"/>
</dbReference>
<dbReference type="CDD" id="cd00757">
    <property type="entry name" value="ThiF_MoeB_HesA_family"/>
    <property type="match status" value="1"/>
</dbReference>
<dbReference type="InterPro" id="IPR036873">
    <property type="entry name" value="Rhodanese-like_dom_sf"/>
</dbReference>
<reference evidence="3 4" key="1">
    <citation type="submission" date="2023-07" db="EMBL/GenBank/DDBJ databases">
        <title>Genomic Encyclopedia of Type Strains, Phase IV (KMG-IV): sequencing the most valuable type-strain genomes for metagenomic binning, comparative biology and taxonomic classification.</title>
        <authorList>
            <person name="Goeker M."/>
        </authorList>
    </citation>
    <scope>NUCLEOTIDE SEQUENCE [LARGE SCALE GENOMIC DNA]</scope>
    <source>
        <strain evidence="3 4">DSM 45903</strain>
    </source>
</reference>
<dbReference type="InterPro" id="IPR001763">
    <property type="entry name" value="Rhodanese-like_dom"/>
</dbReference>
<accession>A0ABU1IMI2</accession>
<name>A0ABU1IMI2_9BACL</name>
<keyword evidence="1" id="KW-0812">Transmembrane</keyword>
<dbReference type="Pfam" id="PF00581">
    <property type="entry name" value="Rhodanese"/>
    <property type="match status" value="1"/>
</dbReference>
<dbReference type="InterPro" id="IPR035985">
    <property type="entry name" value="Ubiquitin-activating_enz"/>
</dbReference>
<gene>
    <name evidence="3" type="ORF">JOE21_001997</name>
</gene>
<dbReference type="Proteomes" id="UP001185012">
    <property type="component" value="Unassembled WGS sequence"/>
</dbReference>
<dbReference type="EMBL" id="JAVDQG010000004">
    <property type="protein sequence ID" value="MDR6225991.1"/>
    <property type="molecule type" value="Genomic_DNA"/>
</dbReference>
<dbReference type="Gene3D" id="3.40.50.720">
    <property type="entry name" value="NAD(P)-binding Rossmann-like Domain"/>
    <property type="match status" value="1"/>
</dbReference>
<proteinExistence type="predicted"/>
<dbReference type="PANTHER" id="PTHR10953:SF102">
    <property type="entry name" value="ADENYLYLTRANSFERASE AND SULFURTRANSFERASE MOCS3"/>
    <property type="match status" value="1"/>
</dbReference>
<dbReference type="CDD" id="cd00158">
    <property type="entry name" value="RHOD"/>
    <property type="match status" value="1"/>
</dbReference>
<dbReference type="SMART" id="SM00450">
    <property type="entry name" value="RHOD"/>
    <property type="match status" value="1"/>
</dbReference>
<organism evidence="3 4">
    <name type="scientific">Desmospora profundinema</name>
    <dbReference type="NCBI Taxonomy" id="1571184"/>
    <lineage>
        <taxon>Bacteria</taxon>
        <taxon>Bacillati</taxon>
        <taxon>Bacillota</taxon>
        <taxon>Bacilli</taxon>
        <taxon>Bacillales</taxon>
        <taxon>Thermoactinomycetaceae</taxon>
        <taxon>Desmospora</taxon>
    </lineage>
</organism>
<evidence type="ECO:0000313" key="3">
    <source>
        <dbReference type="EMBL" id="MDR6225991.1"/>
    </source>
</evidence>
<sequence length="394" mass="43833">MQITKEESNPNSGRTLSKSQLERYSRQILLSEIGVRGQMKLRESKVAIVGVGGLGSPAALYLAAAGVGVIGLIDADRVDLSNLHRQILHDDHYQGKSKTQSGRHRLENVNPEVQVVEHPEWLTSKNATEILSGYDVVVNGCDNFPTRYLVNDACVLLDKPLVDACILRWEGHVQVFRKGKGCYRCLFPHPPEPGTVPSCAEAGIVGAVAGTMGSMQALETIKILLQLDSVLDEHTLTYHVLSGEFYKFRRMKRKDCPVCGEEPTVHALMDYEEFCGFTPSTASEPISSSFEIALEDAVSYYGDEQTIWVDVRKQKEYMSGHIPKTLHLPLDELQERSSELPEKKRIMLVCKSGKRSLKAAEILNDCGFSRVFSLSGGMLDWENRGYPMKNGTEE</sequence>
<dbReference type="PROSITE" id="PS50206">
    <property type="entry name" value="RHODANESE_3"/>
    <property type="match status" value="1"/>
</dbReference>
<comment type="caution">
    <text evidence="3">The sequence shown here is derived from an EMBL/GenBank/DDBJ whole genome shotgun (WGS) entry which is preliminary data.</text>
</comment>
<protein>
    <submittedName>
        <fullName evidence="3">Adenylyltransferase/sulfurtransferase</fullName>
    </submittedName>
</protein>
<dbReference type="InterPro" id="IPR000594">
    <property type="entry name" value="ThiF_NAD_FAD-bd"/>
</dbReference>
<dbReference type="PANTHER" id="PTHR10953">
    <property type="entry name" value="UBIQUITIN-ACTIVATING ENZYME E1"/>
    <property type="match status" value="1"/>
</dbReference>
<keyword evidence="1" id="KW-1133">Transmembrane helix</keyword>
<keyword evidence="4" id="KW-1185">Reference proteome</keyword>
<keyword evidence="3" id="KW-0808">Transferase</keyword>
<evidence type="ECO:0000259" key="2">
    <source>
        <dbReference type="PROSITE" id="PS50206"/>
    </source>
</evidence>
<keyword evidence="1" id="KW-0472">Membrane</keyword>
<dbReference type="Gene3D" id="3.40.250.10">
    <property type="entry name" value="Rhodanese-like domain"/>
    <property type="match status" value="1"/>
</dbReference>
<dbReference type="GO" id="GO:0016779">
    <property type="term" value="F:nucleotidyltransferase activity"/>
    <property type="evidence" value="ECO:0007669"/>
    <property type="project" value="UniProtKB-KW"/>
</dbReference>
<keyword evidence="3" id="KW-0548">Nucleotidyltransferase</keyword>
<dbReference type="SUPFAM" id="SSF69572">
    <property type="entry name" value="Activating enzymes of the ubiquitin-like proteins"/>
    <property type="match status" value="1"/>
</dbReference>
<evidence type="ECO:0000256" key="1">
    <source>
        <dbReference type="SAM" id="Phobius"/>
    </source>
</evidence>